<dbReference type="GO" id="GO:0008233">
    <property type="term" value="F:peptidase activity"/>
    <property type="evidence" value="ECO:0007669"/>
    <property type="project" value="UniProtKB-KW"/>
</dbReference>
<dbReference type="eggNOG" id="COG1994">
    <property type="taxonomic scope" value="Bacteria"/>
</dbReference>
<proteinExistence type="predicted"/>
<protein>
    <submittedName>
        <fullName evidence="2">Zn-dependent proteases</fullName>
    </submittedName>
</protein>
<feature type="transmembrane region" description="Helical" evidence="1">
    <location>
        <begin position="7"/>
        <end position="31"/>
    </location>
</feature>
<sequence length="153" mass="17379">MEFVKLVYLLLLVAPVSIFIHEFGHAIAAWLIGADRIYISIGVGKKGKTVIVGKVHMIIYPLFFLGGVATSERQPCYTRLEIIFISIFGPFVSGVVVIICWFFYQMNANSLIQLFLLFNAWLSIINLIPFRYQGKRTDGYVVFNLLLKQIKGN</sequence>
<evidence type="ECO:0000313" key="3">
    <source>
        <dbReference type="Proteomes" id="UP000028875"/>
    </source>
</evidence>
<feature type="transmembrane region" description="Helical" evidence="1">
    <location>
        <begin position="110"/>
        <end position="128"/>
    </location>
</feature>
<dbReference type="InterPro" id="IPR049500">
    <property type="entry name" value="Peptidase_M50B-like"/>
</dbReference>
<accession>A0A024QC13</accession>
<evidence type="ECO:0000256" key="1">
    <source>
        <dbReference type="SAM" id="Phobius"/>
    </source>
</evidence>
<reference evidence="3" key="2">
    <citation type="submission" date="2014-05" db="EMBL/GenBank/DDBJ databases">
        <title>Draft genome sequence of Virgibacillus massiliensis Vm-5.</title>
        <authorList>
            <person name="Khelaifia S."/>
            <person name="Croce O."/>
            <person name="Lagier J.C."/>
            <person name="Raoult D."/>
        </authorList>
    </citation>
    <scope>NUCLEOTIDE SEQUENCE [LARGE SCALE GENOMIC DNA]</scope>
    <source>
        <strain evidence="3">Vm-5</strain>
    </source>
</reference>
<dbReference type="STRING" id="1462526.BN990_02069"/>
<keyword evidence="1" id="KW-0472">Membrane</keyword>
<keyword evidence="3" id="KW-1185">Reference proteome</keyword>
<gene>
    <name evidence="2" type="ORF">BN990_02069</name>
</gene>
<reference evidence="2 3" key="1">
    <citation type="submission" date="2014-03" db="EMBL/GenBank/DDBJ databases">
        <authorList>
            <person name="Urmite Genomes U."/>
        </authorList>
    </citation>
    <scope>NUCLEOTIDE SEQUENCE [LARGE SCALE GENOMIC DNA]</scope>
    <source>
        <strain evidence="2 3">Vm-5</strain>
    </source>
</reference>
<feature type="transmembrane region" description="Helical" evidence="1">
    <location>
        <begin position="82"/>
        <end position="104"/>
    </location>
</feature>
<name>A0A024QC13_9BACI</name>
<keyword evidence="2" id="KW-0645">Protease</keyword>
<dbReference type="EMBL" id="CCDP010000001">
    <property type="protein sequence ID" value="CDQ39755.1"/>
    <property type="molecule type" value="Genomic_DNA"/>
</dbReference>
<dbReference type="RefSeq" id="WP_021291213.1">
    <property type="nucleotide sequence ID" value="NZ_BNER01000002.1"/>
</dbReference>
<dbReference type="Proteomes" id="UP000028875">
    <property type="component" value="Unassembled WGS sequence"/>
</dbReference>
<dbReference type="OrthoDB" id="2080990at2"/>
<dbReference type="GO" id="GO:0006508">
    <property type="term" value="P:proteolysis"/>
    <property type="evidence" value="ECO:0007669"/>
    <property type="project" value="UniProtKB-KW"/>
</dbReference>
<keyword evidence="2" id="KW-0378">Hydrolase</keyword>
<feature type="transmembrane region" description="Helical" evidence="1">
    <location>
        <begin position="51"/>
        <end position="70"/>
    </location>
</feature>
<evidence type="ECO:0000313" key="2">
    <source>
        <dbReference type="EMBL" id="CDQ39755.1"/>
    </source>
</evidence>
<dbReference type="AlphaFoldDB" id="A0A024QC13"/>
<keyword evidence="1" id="KW-0812">Transmembrane</keyword>
<dbReference type="Pfam" id="PF13398">
    <property type="entry name" value="Peptidase_M50B"/>
    <property type="match status" value="1"/>
</dbReference>
<keyword evidence="1" id="KW-1133">Transmembrane helix</keyword>
<organism evidence="2 3">
    <name type="scientific">Virgibacillus massiliensis</name>
    <dbReference type="NCBI Taxonomy" id="1462526"/>
    <lineage>
        <taxon>Bacteria</taxon>
        <taxon>Bacillati</taxon>
        <taxon>Bacillota</taxon>
        <taxon>Bacilli</taxon>
        <taxon>Bacillales</taxon>
        <taxon>Bacillaceae</taxon>
        <taxon>Virgibacillus</taxon>
    </lineage>
</organism>
<comment type="caution">
    <text evidence="2">The sequence shown here is derived from an EMBL/GenBank/DDBJ whole genome shotgun (WGS) entry which is preliminary data.</text>
</comment>